<accession>A0AAN7NWR9</accession>
<gene>
    <name evidence="1" type="ORF">QYF61_006016</name>
</gene>
<evidence type="ECO:0000313" key="1">
    <source>
        <dbReference type="EMBL" id="KAK4823747.1"/>
    </source>
</evidence>
<keyword evidence="2" id="KW-1185">Reference proteome</keyword>
<sequence length="99" mass="10932">MLAGLDHVLILYVPCDGTPDDLLHQLPQYQGQADRPVVPRILLLALLVEGEEHPFCALRCFTGVSLLARVTSIYKKSLKEDPGNYRPISLTSVSGKVME</sequence>
<dbReference type="EMBL" id="JAUNZN010000003">
    <property type="protein sequence ID" value="KAK4823747.1"/>
    <property type="molecule type" value="Genomic_DNA"/>
</dbReference>
<comment type="caution">
    <text evidence="1">The sequence shown here is derived from an EMBL/GenBank/DDBJ whole genome shotgun (WGS) entry which is preliminary data.</text>
</comment>
<name>A0AAN7NWR9_MYCAM</name>
<protein>
    <submittedName>
        <fullName evidence="1">Uncharacterized protein</fullName>
    </submittedName>
</protein>
<reference evidence="1 2" key="1">
    <citation type="journal article" date="2023" name="J. Hered.">
        <title>Chromosome-level genome of the wood stork (Mycteria americana) provides insight into avian chromosome evolution.</title>
        <authorList>
            <person name="Flamio R. Jr."/>
            <person name="Ramstad K.M."/>
        </authorList>
    </citation>
    <scope>NUCLEOTIDE SEQUENCE [LARGE SCALE GENOMIC DNA]</scope>
    <source>
        <strain evidence="1">JAX WOST 10</strain>
    </source>
</reference>
<dbReference type="Proteomes" id="UP001333110">
    <property type="component" value="Unassembled WGS sequence"/>
</dbReference>
<organism evidence="1 2">
    <name type="scientific">Mycteria americana</name>
    <name type="common">Wood stork</name>
    <dbReference type="NCBI Taxonomy" id="33587"/>
    <lineage>
        <taxon>Eukaryota</taxon>
        <taxon>Metazoa</taxon>
        <taxon>Chordata</taxon>
        <taxon>Craniata</taxon>
        <taxon>Vertebrata</taxon>
        <taxon>Euteleostomi</taxon>
        <taxon>Archelosauria</taxon>
        <taxon>Archosauria</taxon>
        <taxon>Dinosauria</taxon>
        <taxon>Saurischia</taxon>
        <taxon>Theropoda</taxon>
        <taxon>Coelurosauria</taxon>
        <taxon>Aves</taxon>
        <taxon>Neognathae</taxon>
        <taxon>Neoaves</taxon>
        <taxon>Aequornithes</taxon>
        <taxon>Ciconiiformes</taxon>
        <taxon>Ciconiidae</taxon>
        <taxon>Mycteria</taxon>
    </lineage>
</organism>
<evidence type="ECO:0000313" key="2">
    <source>
        <dbReference type="Proteomes" id="UP001333110"/>
    </source>
</evidence>
<dbReference type="AlphaFoldDB" id="A0AAN7NWR9"/>
<proteinExistence type="predicted"/>